<feature type="region of interest" description="Disordered" evidence="1">
    <location>
        <begin position="157"/>
        <end position="188"/>
    </location>
</feature>
<dbReference type="Gene3D" id="2.40.50.140">
    <property type="entry name" value="Nucleic acid-binding proteins"/>
    <property type="match status" value="1"/>
</dbReference>
<sequence length="664" mass="73011">MSVDMPTQTPATKKVHPEVIVLDSDSEDEATSASQAYPMATSRQVSSTQEIESSGSEASASEDGSLKSRRSDNSESSEGEEGEENDDWSDGNSENEQSIDKNAEEAEDERERANGEQQKAGHTVDELSDSKWARDEKVDENSVDICDDYQAEVEAMEEQPEIKMGQVPVPQSMDTRDAGSDTGAEPTTLHYQEELTVKEPSTDSEQENLDYHSCIMSPAQDPHSDSKTTLQELEIVIDPELQNIGLNNEQANNEAEEEPHSDIDQGLFLDGTASLQVLHDSYGTVLERPPELQHLVLMDTQLAEIGQSSMSFTAAGVLPTPEHVQGRTTGQLQGQMPLAIRFETSAPAEQHNIVAEDVEHEAHLIPTPQEGRHELEEFSMDRDVGTPTSFRGDQARGVDLYSEDESIGDLDEVQLIGVERHYPGLRSKLSYFAPLATLVDHYNALVDTISAVSEVQPLCRAASGKKDYILTLQLTDQSMAGATLYAQIIRPSKATLPLVDEGNAVLLRNFRVKSFNRSIMLTSTDTSAWAVFKGLDDKALTDGHPVEYGSEEQIYATDVRQWYQETGMAMVADNQLQASINMESREGTPASSAALSDSGSIDSTLRDVRGESSFPSRGSRRGKKSHRRITIHELRDGRRYTEVGSPSGKESIHELRDGTVYANL</sequence>
<feature type="compositionally biased region" description="Basic and acidic residues" evidence="1">
    <location>
        <begin position="98"/>
        <end position="114"/>
    </location>
</feature>
<feature type="compositionally biased region" description="Polar residues" evidence="1">
    <location>
        <begin position="1"/>
        <end position="11"/>
    </location>
</feature>
<organism evidence="3 4">
    <name type="scientific">Aspergillus bertholletiae</name>
    <dbReference type="NCBI Taxonomy" id="1226010"/>
    <lineage>
        <taxon>Eukaryota</taxon>
        <taxon>Fungi</taxon>
        <taxon>Dikarya</taxon>
        <taxon>Ascomycota</taxon>
        <taxon>Pezizomycotina</taxon>
        <taxon>Eurotiomycetes</taxon>
        <taxon>Eurotiomycetidae</taxon>
        <taxon>Eurotiales</taxon>
        <taxon>Aspergillaceae</taxon>
        <taxon>Aspergillus</taxon>
        <taxon>Aspergillus subgen. Circumdati</taxon>
    </lineage>
</organism>
<dbReference type="GO" id="GO:0000781">
    <property type="term" value="C:chromosome, telomeric region"/>
    <property type="evidence" value="ECO:0007669"/>
    <property type="project" value="InterPro"/>
</dbReference>
<dbReference type="GO" id="GO:0000723">
    <property type="term" value="P:telomere maintenance"/>
    <property type="evidence" value="ECO:0007669"/>
    <property type="project" value="InterPro"/>
</dbReference>
<dbReference type="OrthoDB" id="5363079at2759"/>
<dbReference type="AlphaFoldDB" id="A0A5N7BGB2"/>
<feature type="domain" description="Telomeric single stranded DNA binding POT1/Cdc13" evidence="2">
    <location>
        <begin position="432"/>
        <end position="564"/>
    </location>
</feature>
<feature type="compositionally biased region" description="Polar residues" evidence="1">
    <location>
        <begin position="589"/>
        <end position="603"/>
    </location>
</feature>
<protein>
    <recommendedName>
        <fullName evidence="2">Telomeric single stranded DNA binding POT1/Cdc13 domain-containing protein</fullName>
    </recommendedName>
</protein>
<dbReference type="InterPro" id="IPR012340">
    <property type="entry name" value="NA-bd_OB-fold"/>
</dbReference>
<proteinExistence type="predicted"/>
<feature type="compositionally biased region" description="Polar residues" evidence="1">
    <location>
        <begin position="41"/>
        <end position="51"/>
    </location>
</feature>
<feature type="compositionally biased region" description="Low complexity" evidence="1">
    <location>
        <begin position="52"/>
        <end position="63"/>
    </location>
</feature>
<evidence type="ECO:0000259" key="2">
    <source>
        <dbReference type="SMART" id="SM00976"/>
    </source>
</evidence>
<reference evidence="3 4" key="1">
    <citation type="submission" date="2019-04" db="EMBL/GenBank/DDBJ databases">
        <title>Friends and foes A comparative genomics studyof 23 Aspergillus species from section Flavi.</title>
        <authorList>
            <consortium name="DOE Joint Genome Institute"/>
            <person name="Kjaerbolling I."/>
            <person name="Vesth T."/>
            <person name="Frisvad J.C."/>
            <person name="Nybo J.L."/>
            <person name="Theobald S."/>
            <person name="Kildgaard S."/>
            <person name="Isbrandt T."/>
            <person name="Kuo A."/>
            <person name="Sato A."/>
            <person name="Lyhne E.K."/>
            <person name="Kogle M.E."/>
            <person name="Wiebenga A."/>
            <person name="Kun R.S."/>
            <person name="Lubbers R.J."/>
            <person name="Makela M.R."/>
            <person name="Barry K."/>
            <person name="Chovatia M."/>
            <person name="Clum A."/>
            <person name="Daum C."/>
            <person name="Haridas S."/>
            <person name="He G."/>
            <person name="LaButti K."/>
            <person name="Lipzen A."/>
            <person name="Mondo S."/>
            <person name="Riley R."/>
            <person name="Salamov A."/>
            <person name="Simmons B.A."/>
            <person name="Magnuson J.K."/>
            <person name="Henrissat B."/>
            <person name="Mortensen U.H."/>
            <person name="Larsen T.O."/>
            <person name="Devries R.P."/>
            <person name="Grigoriev I.V."/>
            <person name="Machida M."/>
            <person name="Baker S.E."/>
            <person name="Andersen M.R."/>
        </authorList>
    </citation>
    <scope>NUCLEOTIDE SEQUENCE [LARGE SCALE GENOMIC DNA]</scope>
    <source>
        <strain evidence="3 4">IBT 29228</strain>
    </source>
</reference>
<name>A0A5N7BGB2_9EURO</name>
<feature type="region of interest" description="Disordered" evidence="1">
    <location>
        <begin position="640"/>
        <end position="664"/>
    </location>
</feature>
<dbReference type="SUPFAM" id="SSF50249">
    <property type="entry name" value="Nucleic acid-binding proteins"/>
    <property type="match status" value="1"/>
</dbReference>
<dbReference type="CDD" id="cd04497">
    <property type="entry name" value="hPOT1_OB1_like"/>
    <property type="match status" value="1"/>
</dbReference>
<evidence type="ECO:0000313" key="4">
    <source>
        <dbReference type="Proteomes" id="UP000326198"/>
    </source>
</evidence>
<dbReference type="SMART" id="SM00976">
    <property type="entry name" value="Telo_bind"/>
    <property type="match status" value="1"/>
</dbReference>
<keyword evidence="4" id="KW-1185">Reference proteome</keyword>
<dbReference type="GO" id="GO:0003677">
    <property type="term" value="F:DNA binding"/>
    <property type="evidence" value="ECO:0007669"/>
    <property type="project" value="InterPro"/>
</dbReference>
<feature type="compositionally biased region" description="Basic and acidic residues" evidence="1">
    <location>
        <begin position="64"/>
        <end position="73"/>
    </location>
</feature>
<accession>A0A5N7BGB2</accession>
<dbReference type="EMBL" id="ML736177">
    <property type="protein sequence ID" value="KAE8380814.1"/>
    <property type="molecule type" value="Genomic_DNA"/>
</dbReference>
<evidence type="ECO:0000313" key="3">
    <source>
        <dbReference type="EMBL" id="KAE8380814.1"/>
    </source>
</evidence>
<feature type="compositionally biased region" description="Acidic residues" evidence="1">
    <location>
        <begin position="75"/>
        <end position="89"/>
    </location>
</feature>
<feature type="region of interest" description="Disordered" evidence="1">
    <location>
        <begin position="1"/>
        <end position="140"/>
    </location>
</feature>
<dbReference type="Pfam" id="PF02765">
    <property type="entry name" value="POT1"/>
    <property type="match status" value="1"/>
</dbReference>
<evidence type="ECO:0000256" key="1">
    <source>
        <dbReference type="SAM" id="MobiDB-lite"/>
    </source>
</evidence>
<feature type="compositionally biased region" description="Basic and acidic residues" evidence="1">
    <location>
        <begin position="122"/>
        <end position="140"/>
    </location>
</feature>
<dbReference type="Proteomes" id="UP000326198">
    <property type="component" value="Unassembled WGS sequence"/>
</dbReference>
<feature type="region of interest" description="Disordered" evidence="1">
    <location>
        <begin position="584"/>
        <end position="628"/>
    </location>
</feature>
<feature type="compositionally biased region" description="Basic residues" evidence="1">
    <location>
        <begin position="618"/>
        <end position="628"/>
    </location>
</feature>
<dbReference type="InterPro" id="IPR011564">
    <property type="entry name" value="Telomer_end-bd_POT1/Cdc13"/>
</dbReference>
<gene>
    <name evidence="3" type="ORF">BDV26DRAFT_256702</name>
</gene>